<keyword evidence="2" id="KW-1185">Reference proteome</keyword>
<evidence type="ECO:0008006" key="3">
    <source>
        <dbReference type="Google" id="ProtNLM"/>
    </source>
</evidence>
<evidence type="ECO:0000313" key="2">
    <source>
        <dbReference type="Proteomes" id="UP000295075"/>
    </source>
</evidence>
<protein>
    <recommendedName>
        <fullName evidence="3">DUF559 domain-containing protein</fullName>
    </recommendedName>
</protein>
<name>A0A4R4PNN7_9ACTN</name>
<dbReference type="RefSeq" id="WP_132411487.1">
    <property type="nucleotide sequence ID" value="NZ_SMKA01000155.1"/>
</dbReference>
<dbReference type="AlphaFoldDB" id="A0A4R4PNN7"/>
<dbReference type="Proteomes" id="UP000295075">
    <property type="component" value="Unassembled WGS sequence"/>
</dbReference>
<gene>
    <name evidence="1" type="ORF">E1261_27530</name>
</gene>
<proteinExistence type="predicted"/>
<sequence length="326" mass="36030">MSDTTKCFGAVRCGRCAEFARRARRRWWAGQLAHVASAQDGVVSRRQLAALGVPRWEITSALRGERWARPGPQTIAIHTGPPSAQALWWSAIFEIGGDAALDGSTALRAAGLSGFDDVLHVSVPKSWHPRRARGVVVHETRRRKPDDLEEIGLPRTRPPVAAVRAALWARSDRQAATILAMSVQQGLTTAEAIAEAFATVRRDRRRRFIATILPDLAKGAQSIGELDFAQLCRDYGLPEPDRQTRRRGPDGTWYLDTDWTRYDAVVEIEGVHHLGADQALSDASRQNELTIGHSRVLRIPVIGLRVAPDHYMSQVARLLRSAGWPG</sequence>
<reference evidence="1 2" key="1">
    <citation type="submission" date="2019-03" db="EMBL/GenBank/DDBJ databases">
        <title>Draft genome sequences of novel Actinobacteria.</title>
        <authorList>
            <person name="Sahin N."/>
            <person name="Ay H."/>
            <person name="Saygin H."/>
        </authorList>
    </citation>
    <scope>NUCLEOTIDE SEQUENCE [LARGE SCALE GENOMIC DNA]</scope>
    <source>
        <strain evidence="1 2">JCM 30547</strain>
    </source>
</reference>
<accession>A0A4R4PNN7</accession>
<evidence type="ECO:0000313" key="1">
    <source>
        <dbReference type="EMBL" id="TDC23817.1"/>
    </source>
</evidence>
<organism evidence="1 2">
    <name type="scientific">Kribbella albertanoniae</name>
    <dbReference type="NCBI Taxonomy" id="1266829"/>
    <lineage>
        <taxon>Bacteria</taxon>
        <taxon>Bacillati</taxon>
        <taxon>Actinomycetota</taxon>
        <taxon>Actinomycetes</taxon>
        <taxon>Propionibacteriales</taxon>
        <taxon>Kribbellaceae</taxon>
        <taxon>Kribbella</taxon>
    </lineage>
</organism>
<dbReference type="EMBL" id="SMKA01000155">
    <property type="protein sequence ID" value="TDC23817.1"/>
    <property type="molecule type" value="Genomic_DNA"/>
</dbReference>
<comment type="caution">
    <text evidence="1">The sequence shown here is derived from an EMBL/GenBank/DDBJ whole genome shotgun (WGS) entry which is preliminary data.</text>
</comment>
<dbReference type="OrthoDB" id="3209715at2"/>